<dbReference type="Proteomes" id="UP001219934">
    <property type="component" value="Unassembled WGS sequence"/>
</dbReference>
<gene>
    <name evidence="3" type="ORF">JOQ06_024676</name>
</gene>
<feature type="compositionally biased region" description="Basic and acidic residues" evidence="1">
    <location>
        <begin position="1"/>
        <end position="15"/>
    </location>
</feature>
<sequence>MLSEKPGETLEEQRGKTRSLNVAQPSSGYVIVQPPKASCPYPSLPSEVKRPAPPLPPPPLPPQASCPYPSLPSEVKRPAPPLPLPPLRPHLPPPPHLPPLPPQASCPYPSLPSERPAPPPPLPPPSSSVGESSSVLSDLLEDVPFSLSPHVLTVMSSLQLIPDLLLDPELSYNLSSFQYDFSLENSVLRNA</sequence>
<feature type="region of interest" description="Disordered" evidence="1">
    <location>
        <begin position="1"/>
        <end position="135"/>
    </location>
</feature>
<evidence type="ECO:0000256" key="1">
    <source>
        <dbReference type="SAM" id="MobiDB-lite"/>
    </source>
</evidence>
<dbReference type="PANTHER" id="PTHR36291:SF1">
    <property type="entry name" value="UBAP1-MVB12-ASSOCIATED (UMA)-DOMAIN CONTAINING PROTEIN 1"/>
    <property type="match status" value="1"/>
</dbReference>
<dbReference type="EMBL" id="JAPTMU010000221">
    <property type="protein sequence ID" value="KAJ4920139.1"/>
    <property type="molecule type" value="Genomic_DNA"/>
</dbReference>
<feature type="compositionally biased region" description="Pro residues" evidence="1">
    <location>
        <begin position="78"/>
        <end position="104"/>
    </location>
</feature>
<reference evidence="3" key="1">
    <citation type="submission" date="2022-11" db="EMBL/GenBank/DDBJ databases">
        <title>Chromosome-level genome of Pogonophryne albipinna.</title>
        <authorList>
            <person name="Jo E."/>
        </authorList>
    </citation>
    <scope>NUCLEOTIDE SEQUENCE</scope>
    <source>
        <strain evidence="3">SGF0006</strain>
        <tissue evidence="3">Muscle</tissue>
    </source>
</reference>
<evidence type="ECO:0000313" key="3">
    <source>
        <dbReference type="EMBL" id="KAJ4920139.1"/>
    </source>
</evidence>
<feature type="domain" description="UMA" evidence="2">
    <location>
        <begin position="140"/>
        <end position="188"/>
    </location>
</feature>
<dbReference type="AlphaFoldDB" id="A0AAD6A831"/>
<dbReference type="InterPro" id="IPR053292">
    <property type="entry name" value="UBAP1-MVB12_assoc_domain"/>
</dbReference>
<proteinExistence type="predicted"/>
<dbReference type="InterPro" id="IPR023340">
    <property type="entry name" value="UMA"/>
</dbReference>
<dbReference type="PROSITE" id="PS51497">
    <property type="entry name" value="UMA"/>
    <property type="match status" value="1"/>
</dbReference>
<name>A0AAD6A831_9TELE</name>
<evidence type="ECO:0000313" key="4">
    <source>
        <dbReference type="Proteomes" id="UP001219934"/>
    </source>
</evidence>
<feature type="compositionally biased region" description="Pro residues" evidence="1">
    <location>
        <begin position="51"/>
        <end position="64"/>
    </location>
</feature>
<dbReference type="PRINTS" id="PR01217">
    <property type="entry name" value="PRICHEXTENSN"/>
</dbReference>
<comment type="caution">
    <text evidence="3">The sequence shown here is derived from an EMBL/GenBank/DDBJ whole genome shotgun (WGS) entry which is preliminary data.</text>
</comment>
<dbReference type="PANTHER" id="PTHR36291">
    <property type="entry name" value="UBAP1-MVB12-ASSOCIATED (UMA)-DOMAIN CONTAINING PROTEIN 1"/>
    <property type="match status" value="1"/>
</dbReference>
<evidence type="ECO:0000259" key="2">
    <source>
        <dbReference type="PROSITE" id="PS51497"/>
    </source>
</evidence>
<protein>
    <recommendedName>
        <fullName evidence="2">UMA domain-containing protein</fullName>
    </recommendedName>
</protein>
<keyword evidence="4" id="KW-1185">Reference proteome</keyword>
<accession>A0AAD6A831</accession>
<feature type="compositionally biased region" description="Pro residues" evidence="1">
    <location>
        <begin position="115"/>
        <end position="126"/>
    </location>
</feature>
<organism evidence="3 4">
    <name type="scientific">Pogonophryne albipinna</name>
    <dbReference type="NCBI Taxonomy" id="1090488"/>
    <lineage>
        <taxon>Eukaryota</taxon>
        <taxon>Metazoa</taxon>
        <taxon>Chordata</taxon>
        <taxon>Craniata</taxon>
        <taxon>Vertebrata</taxon>
        <taxon>Euteleostomi</taxon>
        <taxon>Actinopterygii</taxon>
        <taxon>Neopterygii</taxon>
        <taxon>Teleostei</taxon>
        <taxon>Neoteleostei</taxon>
        <taxon>Acanthomorphata</taxon>
        <taxon>Eupercaria</taxon>
        <taxon>Perciformes</taxon>
        <taxon>Notothenioidei</taxon>
        <taxon>Pogonophryne</taxon>
    </lineage>
</organism>
<feature type="compositionally biased region" description="Polar residues" evidence="1">
    <location>
        <begin position="18"/>
        <end position="27"/>
    </location>
</feature>